<proteinExistence type="predicted"/>
<sequence length="204" mass="24323">MKTYLFICIFSVNFCLADTKDINLSSNTNSKTMISHDRVKSELTTVLKNIKKYKEKNKKEIQDLELKFALMQKKFKQYRIKKNREIKSINKRLALTKKKLTRNQEKLKLSEQKICKDTKIDLIKKVERPQIKNKNIEWIEIVVEDNINIYDLALKYYGDAHQYQKIYLANQNLIDNNFKIYNGMSLKIPITDSFQEQPMFLNQN</sequence>
<evidence type="ECO:0000256" key="1">
    <source>
        <dbReference type="SAM" id="Coils"/>
    </source>
</evidence>
<keyword evidence="1" id="KW-0175">Coiled coil</keyword>
<gene>
    <name evidence="3" type="ORF">HELGO_WM5060</name>
</gene>
<protein>
    <recommendedName>
        <fullName evidence="2">LysM domain-containing protein</fullName>
    </recommendedName>
</protein>
<reference evidence="3" key="1">
    <citation type="submission" date="2020-01" db="EMBL/GenBank/DDBJ databases">
        <authorList>
            <person name="Meier V. D."/>
            <person name="Meier V D."/>
        </authorList>
    </citation>
    <scope>NUCLEOTIDE SEQUENCE</scope>
    <source>
        <strain evidence="3">HLG_WM_MAG_05</strain>
    </source>
</reference>
<organism evidence="3">
    <name type="scientific">uncultured Sulfurovum sp</name>
    <dbReference type="NCBI Taxonomy" id="269237"/>
    <lineage>
        <taxon>Bacteria</taxon>
        <taxon>Pseudomonadati</taxon>
        <taxon>Campylobacterota</taxon>
        <taxon>Epsilonproteobacteria</taxon>
        <taxon>Campylobacterales</taxon>
        <taxon>Sulfurovaceae</taxon>
        <taxon>Sulfurovum</taxon>
        <taxon>environmental samples</taxon>
    </lineage>
</organism>
<evidence type="ECO:0000313" key="3">
    <source>
        <dbReference type="EMBL" id="CAA6820155.1"/>
    </source>
</evidence>
<dbReference type="AlphaFoldDB" id="A0A6S6TLM5"/>
<name>A0A6S6TLM5_9BACT</name>
<dbReference type="EMBL" id="CACVAU010000058">
    <property type="protein sequence ID" value="CAA6820155.1"/>
    <property type="molecule type" value="Genomic_DNA"/>
</dbReference>
<feature type="coiled-coil region" evidence="1">
    <location>
        <begin position="36"/>
        <end position="81"/>
    </location>
</feature>
<dbReference type="PROSITE" id="PS51782">
    <property type="entry name" value="LYSM"/>
    <property type="match status" value="1"/>
</dbReference>
<feature type="domain" description="LysM" evidence="2">
    <location>
        <begin position="137"/>
        <end position="188"/>
    </location>
</feature>
<evidence type="ECO:0000259" key="2">
    <source>
        <dbReference type="PROSITE" id="PS51782"/>
    </source>
</evidence>
<dbReference type="InterPro" id="IPR018392">
    <property type="entry name" value="LysM"/>
</dbReference>
<accession>A0A6S6TLM5</accession>